<keyword evidence="5" id="KW-1185">Reference proteome</keyword>
<keyword evidence="2" id="KW-1015">Disulfide bond</keyword>
<dbReference type="HOGENOM" id="CLU_094008_2_0_1"/>
<dbReference type="InterPro" id="IPR006041">
    <property type="entry name" value="Pollen_Ole_e1_allergen"/>
</dbReference>
<organism evidence="5">
    <name type="scientific">Arabidopsis lyrata subsp. lyrata</name>
    <name type="common">Lyre-leaved rock-cress</name>
    <dbReference type="NCBI Taxonomy" id="81972"/>
    <lineage>
        <taxon>Eukaryota</taxon>
        <taxon>Viridiplantae</taxon>
        <taxon>Streptophyta</taxon>
        <taxon>Embryophyta</taxon>
        <taxon>Tracheophyta</taxon>
        <taxon>Spermatophyta</taxon>
        <taxon>Magnoliopsida</taxon>
        <taxon>eudicotyledons</taxon>
        <taxon>Gunneridae</taxon>
        <taxon>Pentapetalae</taxon>
        <taxon>rosids</taxon>
        <taxon>malvids</taxon>
        <taxon>Brassicales</taxon>
        <taxon>Brassicaceae</taxon>
        <taxon>Camelineae</taxon>
        <taxon>Arabidopsis</taxon>
    </lineage>
</organism>
<evidence type="ECO:0000256" key="2">
    <source>
        <dbReference type="ARBA" id="ARBA00023157"/>
    </source>
</evidence>
<name>D7M8H5_ARALL</name>
<dbReference type="Proteomes" id="UP000008694">
    <property type="component" value="Unassembled WGS sequence"/>
</dbReference>
<dbReference type="PANTHER" id="PTHR31614:SF5">
    <property type="entry name" value="ALLERGEN-LIKE PROTEIN BRSN20"/>
    <property type="match status" value="1"/>
</dbReference>
<dbReference type="eggNOG" id="ENOG502S1QR">
    <property type="taxonomic scope" value="Eukaryota"/>
</dbReference>
<dbReference type="PANTHER" id="PTHR31614">
    <property type="entry name" value="PROTEIN DOWNSTREAM OF FLC-RELATED"/>
    <property type="match status" value="1"/>
</dbReference>
<gene>
    <name evidence="4" type="ORF">ARALYDRAFT_489767</name>
</gene>
<dbReference type="AlphaFoldDB" id="D7M8H5"/>
<comment type="similarity">
    <text evidence="1">Belongs to the Ole e I family.</text>
</comment>
<keyword evidence="3" id="KW-0732">Signal</keyword>
<reference evidence="5" key="1">
    <citation type="journal article" date="2011" name="Nat. Genet.">
        <title>The Arabidopsis lyrata genome sequence and the basis of rapid genome size change.</title>
        <authorList>
            <person name="Hu T.T."/>
            <person name="Pattyn P."/>
            <person name="Bakker E.G."/>
            <person name="Cao J."/>
            <person name="Cheng J.-F."/>
            <person name="Clark R.M."/>
            <person name="Fahlgren N."/>
            <person name="Fawcett J.A."/>
            <person name="Grimwood J."/>
            <person name="Gundlach H."/>
            <person name="Haberer G."/>
            <person name="Hollister J.D."/>
            <person name="Ossowski S."/>
            <person name="Ottilar R.P."/>
            <person name="Salamov A.A."/>
            <person name="Schneeberger K."/>
            <person name="Spannagl M."/>
            <person name="Wang X."/>
            <person name="Yang L."/>
            <person name="Nasrallah M.E."/>
            <person name="Bergelson J."/>
            <person name="Carrington J.C."/>
            <person name="Gaut B.S."/>
            <person name="Schmutz J."/>
            <person name="Mayer K.F.X."/>
            <person name="Van de Peer Y."/>
            <person name="Grigoriev I.V."/>
            <person name="Nordborg M."/>
            <person name="Weigel D."/>
            <person name="Guo Y.-L."/>
        </authorList>
    </citation>
    <scope>NUCLEOTIDE SEQUENCE [LARGE SCALE GENOMIC DNA]</scope>
    <source>
        <strain evidence="5">cv. MN47</strain>
    </source>
</reference>
<sequence>MSKAVLLVVLCFLPVLAIAARPNKNPFVVRGRVYCDTCLAGFETPASTYIHGTSGAVVRLECKDRRTMELTYSHEARTDSTGSYKILVNEDHDDQFCDAMLVRSSQLRCSNVSPGHDRARVTLTRFNGIASDDRFANNMGFLRDAAMPGCADIMKLYQETED</sequence>
<dbReference type="Pfam" id="PF01190">
    <property type="entry name" value="Pollen_Ole_e_1"/>
    <property type="match status" value="1"/>
</dbReference>
<accession>D7M8H5</accession>
<evidence type="ECO:0000256" key="1">
    <source>
        <dbReference type="ARBA" id="ARBA00010049"/>
    </source>
</evidence>
<proteinExistence type="inferred from homology"/>
<evidence type="ECO:0000313" key="4">
    <source>
        <dbReference type="EMBL" id="EFH48669.1"/>
    </source>
</evidence>
<dbReference type="STRING" id="81972.D7M8H5"/>
<dbReference type="Gramene" id="fgenesh2_kg.6__2901__AT4G08685.1">
    <property type="protein sequence ID" value="fgenesh2_kg.6__2901__AT4G08685.1"/>
    <property type="gene ID" value="fgenesh2_kg.6__2901__AT4G08685.1"/>
</dbReference>
<feature type="chain" id="PRO_5003103416" description="Pollen ole e 1 allergen and extensin family protein" evidence="3">
    <location>
        <begin position="20"/>
        <end position="162"/>
    </location>
</feature>
<evidence type="ECO:0000313" key="5">
    <source>
        <dbReference type="Proteomes" id="UP000008694"/>
    </source>
</evidence>
<protein>
    <recommendedName>
        <fullName evidence="6">Pollen ole e 1 allergen and extensin family protein</fullName>
    </recommendedName>
</protein>
<evidence type="ECO:0008006" key="6">
    <source>
        <dbReference type="Google" id="ProtNLM"/>
    </source>
</evidence>
<feature type="signal peptide" evidence="3">
    <location>
        <begin position="1"/>
        <end position="19"/>
    </location>
</feature>
<evidence type="ECO:0000256" key="3">
    <source>
        <dbReference type="SAM" id="SignalP"/>
    </source>
</evidence>
<dbReference type="EMBL" id="GL348718">
    <property type="protein sequence ID" value="EFH48669.1"/>
    <property type="molecule type" value="Genomic_DNA"/>
</dbReference>